<evidence type="ECO:0000313" key="17">
    <source>
        <dbReference type="EMBL" id="SDQ73430.1"/>
    </source>
</evidence>
<dbReference type="GO" id="GO:0006811">
    <property type="term" value="P:monoatomic ion transport"/>
    <property type="evidence" value="ECO:0007669"/>
    <property type="project" value="UniProtKB-KW"/>
</dbReference>
<proteinExistence type="inferred from homology"/>
<evidence type="ECO:0000256" key="6">
    <source>
        <dbReference type="ARBA" id="ARBA00022692"/>
    </source>
</evidence>
<keyword evidence="13" id="KW-0998">Cell outer membrane</keyword>
<accession>A0A1H1DAJ7</accession>
<reference evidence="18" key="1">
    <citation type="submission" date="2016-10" db="EMBL/GenBank/DDBJ databases">
        <authorList>
            <person name="Varghese N."/>
            <person name="Submissions S."/>
        </authorList>
    </citation>
    <scope>NUCLEOTIDE SEQUENCE [LARGE SCALE GENOMIC DNA]</scope>
    <source>
        <strain evidence="18">BS3775</strain>
    </source>
</reference>
<evidence type="ECO:0000259" key="16">
    <source>
        <dbReference type="Pfam" id="PF22461"/>
    </source>
</evidence>
<keyword evidence="11" id="KW-0472">Membrane</keyword>
<evidence type="ECO:0000256" key="10">
    <source>
        <dbReference type="ARBA" id="ARBA00023114"/>
    </source>
</evidence>
<evidence type="ECO:0000259" key="15">
    <source>
        <dbReference type="Pfam" id="PF02563"/>
    </source>
</evidence>
<dbReference type="OrthoDB" id="9808948at2"/>
<dbReference type="GO" id="GO:0015288">
    <property type="term" value="F:porin activity"/>
    <property type="evidence" value="ECO:0007669"/>
    <property type="project" value="UniProtKB-KW"/>
</dbReference>
<feature type="domain" description="Polysaccharide export protein N-terminal" evidence="15">
    <location>
        <begin position="23"/>
        <end position="98"/>
    </location>
</feature>
<keyword evidence="5" id="KW-0762">Sugar transport</keyword>
<evidence type="ECO:0000256" key="3">
    <source>
        <dbReference type="ARBA" id="ARBA00022448"/>
    </source>
</evidence>
<keyword evidence="12" id="KW-0564">Palmitate</keyword>
<keyword evidence="18" id="KW-1185">Reference proteome</keyword>
<dbReference type="InterPro" id="IPR054765">
    <property type="entry name" value="SLBB_dom"/>
</dbReference>
<evidence type="ECO:0000256" key="4">
    <source>
        <dbReference type="ARBA" id="ARBA00022452"/>
    </source>
</evidence>
<dbReference type="RefSeq" id="WP_090319786.1">
    <property type="nucleotide sequence ID" value="NZ_FNKJ01000003.1"/>
</dbReference>
<evidence type="ECO:0000256" key="14">
    <source>
        <dbReference type="ARBA" id="ARBA00023288"/>
    </source>
</evidence>
<dbReference type="Proteomes" id="UP000199570">
    <property type="component" value="Unassembled WGS sequence"/>
</dbReference>
<keyword evidence="6" id="KW-0812">Transmembrane</keyword>
<evidence type="ECO:0000256" key="2">
    <source>
        <dbReference type="ARBA" id="ARBA00009450"/>
    </source>
</evidence>
<dbReference type="InterPro" id="IPR003715">
    <property type="entry name" value="Poly_export_N"/>
</dbReference>
<dbReference type="Gene3D" id="3.10.560.10">
    <property type="entry name" value="Outer membrane lipoprotein wza domain like"/>
    <property type="match status" value="1"/>
</dbReference>
<keyword evidence="7" id="KW-0732">Signal</keyword>
<dbReference type="InterPro" id="IPR049712">
    <property type="entry name" value="Poly_export"/>
</dbReference>
<dbReference type="GO" id="GO:0046930">
    <property type="term" value="C:pore complex"/>
    <property type="evidence" value="ECO:0007669"/>
    <property type="project" value="UniProtKB-KW"/>
</dbReference>
<evidence type="ECO:0000256" key="9">
    <source>
        <dbReference type="ARBA" id="ARBA00023065"/>
    </source>
</evidence>
<gene>
    <name evidence="17" type="ORF">SAMN04490195_1632</name>
</gene>
<keyword evidence="4" id="KW-1134">Transmembrane beta strand</keyword>
<protein>
    <submittedName>
        <fullName evidence="17">Polysaccharide export outer membrane protein</fullName>
    </submittedName>
</protein>
<name>A0A1H1DAJ7_9PSED</name>
<dbReference type="Gene3D" id="3.30.1950.10">
    <property type="entry name" value="wza like domain"/>
    <property type="match status" value="1"/>
</dbReference>
<comment type="similarity">
    <text evidence="2">Belongs to the BexD/CtrA/VexA family.</text>
</comment>
<evidence type="ECO:0000256" key="1">
    <source>
        <dbReference type="ARBA" id="ARBA00004571"/>
    </source>
</evidence>
<keyword evidence="10" id="KW-0626">Porin</keyword>
<evidence type="ECO:0000256" key="7">
    <source>
        <dbReference type="ARBA" id="ARBA00022729"/>
    </source>
</evidence>
<evidence type="ECO:0000256" key="12">
    <source>
        <dbReference type="ARBA" id="ARBA00023139"/>
    </source>
</evidence>
<keyword evidence="14" id="KW-0449">Lipoprotein</keyword>
<evidence type="ECO:0000313" key="18">
    <source>
        <dbReference type="Proteomes" id="UP000199570"/>
    </source>
</evidence>
<dbReference type="Pfam" id="PF02563">
    <property type="entry name" value="Poly_export"/>
    <property type="match status" value="1"/>
</dbReference>
<evidence type="ECO:0000256" key="8">
    <source>
        <dbReference type="ARBA" id="ARBA00023047"/>
    </source>
</evidence>
<sequence>MLRLMLPALCALAVWPSISSANEKNAAYLLNPGDVIHVSVWGEANMDQDVTVLPDGRACIKLVKCIQVAGLETAAAESAIAAKLVKYIPDPDVSVSIKDPKGYLFYLQGKVLKPGPAQMTGPTTVLQALSMSGGLDKFADKDGIKVIRNNGTTQKLLPVHYSDLISGRDMSTNFELQAGDTLVVP</sequence>
<keyword evidence="9" id="KW-0406">Ion transport</keyword>
<evidence type="ECO:0000256" key="5">
    <source>
        <dbReference type="ARBA" id="ARBA00022597"/>
    </source>
</evidence>
<dbReference type="GO" id="GO:0015159">
    <property type="term" value="F:polysaccharide transmembrane transporter activity"/>
    <property type="evidence" value="ECO:0007669"/>
    <property type="project" value="InterPro"/>
</dbReference>
<feature type="domain" description="SLBB" evidence="16">
    <location>
        <begin position="104"/>
        <end position="184"/>
    </location>
</feature>
<dbReference type="EMBL" id="FNKJ01000003">
    <property type="protein sequence ID" value="SDQ73430.1"/>
    <property type="molecule type" value="Genomic_DNA"/>
</dbReference>
<dbReference type="Pfam" id="PF22461">
    <property type="entry name" value="SLBB_2"/>
    <property type="match status" value="1"/>
</dbReference>
<dbReference type="AlphaFoldDB" id="A0A1H1DAJ7"/>
<keyword evidence="8" id="KW-0625">Polysaccharide transport</keyword>
<dbReference type="GO" id="GO:0009279">
    <property type="term" value="C:cell outer membrane"/>
    <property type="evidence" value="ECO:0007669"/>
    <property type="project" value="UniProtKB-SubCell"/>
</dbReference>
<keyword evidence="3" id="KW-0813">Transport</keyword>
<organism evidence="17 18">
    <name type="scientific">Pseudomonas moorei</name>
    <dbReference type="NCBI Taxonomy" id="395599"/>
    <lineage>
        <taxon>Bacteria</taxon>
        <taxon>Pseudomonadati</taxon>
        <taxon>Pseudomonadota</taxon>
        <taxon>Gammaproteobacteria</taxon>
        <taxon>Pseudomonadales</taxon>
        <taxon>Pseudomonadaceae</taxon>
        <taxon>Pseudomonas</taxon>
    </lineage>
</organism>
<dbReference type="PANTHER" id="PTHR33619:SF3">
    <property type="entry name" value="POLYSACCHARIDE EXPORT PROTEIN GFCE-RELATED"/>
    <property type="match status" value="1"/>
</dbReference>
<evidence type="ECO:0000256" key="11">
    <source>
        <dbReference type="ARBA" id="ARBA00023136"/>
    </source>
</evidence>
<comment type="subcellular location">
    <subcellularLocation>
        <location evidence="1">Cell outer membrane</location>
        <topology evidence="1">Multi-pass membrane protein</topology>
    </subcellularLocation>
</comment>
<dbReference type="PANTHER" id="PTHR33619">
    <property type="entry name" value="POLYSACCHARIDE EXPORT PROTEIN GFCE-RELATED"/>
    <property type="match status" value="1"/>
</dbReference>
<evidence type="ECO:0000256" key="13">
    <source>
        <dbReference type="ARBA" id="ARBA00023237"/>
    </source>
</evidence>